<feature type="transmembrane region" description="Helical" evidence="1">
    <location>
        <begin position="167"/>
        <end position="188"/>
    </location>
</feature>
<feature type="transmembrane region" description="Helical" evidence="1">
    <location>
        <begin position="23"/>
        <end position="44"/>
    </location>
</feature>
<feature type="transmembrane region" description="Helical" evidence="1">
    <location>
        <begin position="77"/>
        <end position="95"/>
    </location>
</feature>
<organism evidence="2 3">
    <name type="scientific">Geodermatophilus tzadiensis</name>
    <dbReference type="NCBI Taxonomy" id="1137988"/>
    <lineage>
        <taxon>Bacteria</taxon>
        <taxon>Bacillati</taxon>
        <taxon>Actinomycetota</taxon>
        <taxon>Actinomycetes</taxon>
        <taxon>Geodermatophilales</taxon>
        <taxon>Geodermatophilaceae</taxon>
        <taxon>Geodermatophilus</taxon>
    </lineage>
</organism>
<keyword evidence="1" id="KW-0812">Transmembrane</keyword>
<proteinExistence type="predicted"/>
<name>A0A2T0TZR4_9ACTN</name>
<feature type="transmembrane region" description="Helical" evidence="1">
    <location>
        <begin position="50"/>
        <end position="70"/>
    </location>
</feature>
<accession>A0A2T0TZR4</accession>
<keyword evidence="1" id="KW-0472">Membrane</keyword>
<feature type="transmembrane region" description="Helical" evidence="1">
    <location>
        <begin position="140"/>
        <end position="160"/>
    </location>
</feature>
<evidence type="ECO:0000313" key="2">
    <source>
        <dbReference type="EMBL" id="PRY51058.1"/>
    </source>
</evidence>
<gene>
    <name evidence="2" type="ORF">LY71_102121</name>
</gene>
<comment type="caution">
    <text evidence="2">The sequence shown here is derived from an EMBL/GenBank/DDBJ whole genome shotgun (WGS) entry which is preliminary data.</text>
</comment>
<dbReference type="EMBL" id="PVTG01000002">
    <property type="protein sequence ID" value="PRY51058.1"/>
    <property type="molecule type" value="Genomic_DNA"/>
</dbReference>
<keyword evidence="1" id="KW-1133">Transmembrane helix</keyword>
<dbReference type="RefSeq" id="WP_106275595.1">
    <property type="nucleotide sequence ID" value="NZ_PVTG01000002.1"/>
</dbReference>
<protein>
    <submittedName>
        <fullName evidence="2">Uncharacterized protein</fullName>
    </submittedName>
</protein>
<dbReference type="Proteomes" id="UP000239210">
    <property type="component" value="Unassembled WGS sequence"/>
</dbReference>
<sequence>MSAAVEQVVPAAGVRHPATPVRWAAAAATAVAGGLHVAAAVQHLGAGDLVVGFFLATALAQVGAAAWLALGPATDRFLGTVVLGTVGLVVLYLGGHTTDLLDPFLGHDHAAVAGGHTGHTATTGPVALDAEPTEVPEPPVLGTVTVAVELLGTLAAAALLPARARRLVLDGLLALGALVWLLWLAGVLG</sequence>
<evidence type="ECO:0000313" key="3">
    <source>
        <dbReference type="Proteomes" id="UP000239210"/>
    </source>
</evidence>
<dbReference type="AlphaFoldDB" id="A0A2T0TZR4"/>
<evidence type="ECO:0000256" key="1">
    <source>
        <dbReference type="SAM" id="Phobius"/>
    </source>
</evidence>
<reference evidence="2 3" key="1">
    <citation type="submission" date="2018-03" db="EMBL/GenBank/DDBJ databases">
        <title>Genomic Encyclopedia of Archaeal and Bacterial Type Strains, Phase II (KMG-II): from individual species to whole genera.</title>
        <authorList>
            <person name="Goeker M."/>
        </authorList>
    </citation>
    <scope>NUCLEOTIDE SEQUENCE [LARGE SCALE GENOMIC DNA]</scope>
    <source>
        <strain evidence="2 3">DSM 45416</strain>
    </source>
</reference>
<keyword evidence="3" id="KW-1185">Reference proteome</keyword>